<dbReference type="RefSeq" id="WP_169717660.1">
    <property type="nucleotide sequence ID" value="NZ_CP155573.1"/>
</dbReference>
<gene>
    <name evidence="2" type="ORF">SPSIL_033610</name>
</gene>
<feature type="region of interest" description="Disordered" evidence="1">
    <location>
        <begin position="34"/>
        <end position="57"/>
    </location>
</feature>
<name>A0ABZ3IN78_9FIRM</name>
<sequence length="57" mass="6262">MMLKTVYGLPPTDVERIEAAEEETDSALVREATRETAMAADKTKEVRPAAGSPKRRS</sequence>
<evidence type="ECO:0000256" key="1">
    <source>
        <dbReference type="SAM" id="MobiDB-lite"/>
    </source>
</evidence>
<accession>A0ABZ3IN78</accession>
<organism evidence="2 3">
    <name type="scientific">Sporomusa silvacetica DSM 10669</name>
    <dbReference type="NCBI Taxonomy" id="1123289"/>
    <lineage>
        <taxon>Bacteria</taxon>
        <taxon>Bacillati</taxon>
        <taxon>Bacillota</taxon>
        <taxon>Negativicutes</taxon>
        <taxon>Selenomonadales</taxon>
        <taxon>Sporomusaceae</taxon>
        <taxon>Sporomusa</taxon>
    </lineage>
</organism>
<proteinExistence type="predicted"/>
<keyword evidence="3" id="KW-1185">Reference proteome</keyword>
<dbReference type="EMBL" id="CP155573">
    <property type="protein sequence ID" value="XFO67172.1"/>
    <property type="molecule type" value="Genomic_DNA"/>
</dbReference>
<evidence type="ECO:0000313" key="3">
    <source>
        <dbReference type="Proteomes" id="UP000216752"/>
    </source>
</evidence>
<protein>
    <submittedName>
        <fullName evidence="2">Uncharacterized protein</fullName>
    </submittedName>
</protein>
<reference evidence="2" key="1">
    <citation type="submission" date="2024-05" db="EMBL/GenBank/DDBJ databases">
        <title>Isolation and characterization of Sporomusa carbonis sp. nov., a carboxydotrophic hydrogenogen in the genus of Sporomusa isolated from a charcoal burning pile.</title>
        <authorList>
            <person name="Boeer T."/>
            <person name="Rosenbaum F."/>
            <person name="Eysell L."/>
            <person name="Mueller V."/>
            <person name="Daniel R."/>
            <person name="Poehlein A."/>
        </authorList>
    </citation>
    <scope>NUCLEOTIDE SEQUENCE [LARGE SCALE GENOMIC DNA]</scope>
    <source>
        <strain evidence="2">DSM 10669</strain>
    </source>
</reference>
<evidence type="ECO:0000313" key="2">
    <source>
        <dbReference type="EMBL" id="XFO67172.1"/>
    </source>
</evidence>
<dbReference type="Proteomes" id="UP000216752">
    <property type="component" value="Chromosome"/>
</dbReference>